<dbReference type="STRING" id="461836.A0A0L0DDS7"/>
<feature type="region of interest" description="Disordered" evidence="2">
    <location>
        <begin position="456"/>
        <end position="476"/>
    </location>
</feature>
<dbReference type="GO" id="GO:0042274">
    <property type="term" value="P:ribosomal small subunit biogenesis"/>
    <property type="evidence" value="ECO:0007669"/>
    <property type="project" value="InterPro"/>
</dbReference>
<sequence>MGRRKRRNKRFNRKDAVTFHLVHRSQRDPLAANADVPQMVLVPDGRTAKKLADVAREADGGRSSRVATRDDFADAVFTPSDFAALKGGAGEGAGGGYEYEYEYYSDGEDDGGDGGKGKAEVEGEAGASGEKQLEGDSLVPRDAEGRVLVAAINPDLDADVDGSVVDNYAYSAYFGHTRAGDMYDYSQHLRPFASDGTFVGAPGMFGPPIADVTVFKPAVEITPSTLDEATGLPAEVLASKFEEDVGLLNLAAPVPEGFRTDLPLDVLQALEDEDEFEELQDDFIQIAQAEQPVNDADGFDDTEWALEYARVMEPEKYERIMQSRSEMGFNSVFGGGSDESGVAYTEASSTFVSMVPVHGTPYSVASTVNRPRAGLHEIDDERLEVMMEKDYEIDQIGELPFSRDTRGNMSVADFEAIIEDVLAGKVLRKHFKREVLLEPVRDMPDLRQRILAAAARQAEVDGTTPQPQPGDELDAAMGFKPRAKMPEHDVESILSLNSNVSNHPRKIQSHSGRSTIKSSATTTPTIPARNTAPKGSRADADAGPAPGSGTSADAAADDDEYEYVYDDGSVNVVNEGMKRPANETKAEKRARKKAIKEARRAARQRKKANRAAFKSEAKVLKKQTMPHDGVRPGDSIIRY</sequence>
<dbReference type="EMBL" id="GL349435">
    <property type="protein sequence ID" value="KNC50459.1"/>
    <property type="molecule type" value="Genomic_DNA"/>
</dbReference>
<evidence type="ECO:0000256" key="2">
    <source>
        <dbReference type="SAM" id="MobiDB-lite"/>
    </source>
</evidence>
<feature type="region of interest" description="Disordered" evidence="2">
    <location>
        <begin position="580"/>
        <end position="639"/>
    </location>
</feature>
<dbReference type="InterPro" id="IPR007307">
    <property type="entry name" value="Ltv1"/>
</dbReference>
<reference evidence="3 4" key="1">
    <citation type="submission" date="2010-05" db="EMBL/GenBank/DDBJ databases">
        <title>The Genome Sequence of Thecamonas trahens ATCC 50062.</title>
        <authorList>
            <consortium name="The Broad Institute Genome Sequencing Platform"/>
            <person name="Russ C."/>
            <person name="Cuomo C."/>
            <person name="Shea T."/>
            <person name="Young S.K."/>
            <person name="Zeng Q."/>
            <person name="Koehrsen M."/>
            <person name="Haas B."/>
            <person name="Borodovsky M."/>
            <person name="Guigo R."/>
            <person name="Alvarado L."/>
            <person name="Berlin A."/>
            <person name="Bochicchio J."/>
            <person name="Borenstein D."/>
            <person name="Chapman S."/>
            <person name="Chen Z."/>
            <person name="Freedman E."/>
            <person name="Gellesch M."/>
            <person name="Goldberg J."/>
            <person name="Griggs A."/>
            <person name="Gujja S."/>
            <person name="Heilman E."/>
            <person name="Heiman D."/>
            <person name="Hepburn T."/>
            <person name="Howarth C."/>
            <person name="Jen D."/>
            <person name="Larson L."/>
            <person name="Mehta T."/>
            <person name="Park D."/>
            <person name="Pearson M."/>
            <person name="Roberts A."/>
            <person name="Saif S."/>
            <person name="Shenoy N."/>
            <person name="Sisk P."/>
            <person name="Stolte C."/>
            <person name="Sykes S."/>
            <person name="Thomson T."/>
            <person name="Walk T."/>
            <person name="White J."/>
            <person name="Yandava C."/>
            <person name="Burger G."/>
            <person name="Gray M.W."/>
            <person name="Holland P.W.H."/>
            <person name="King N."/>
            <person name="Lang F.B.F."/>
            <person name="Roger A.J."/>
            <person name="Ruiz-Trillo I."/>
            <person name="Lander E."/>
            <person name="Nusbaum C."/>
        </authorList>
    </citation>
    <scope>NUCLEOTIDE SEQUENCE [LARGE SCALE GENOMIC DNA]</scope>
    <source>
        <strain evidence="3 4">ATCC 50062</strain>
    </source>
</reference>
<dbReference type="Pfam" id="PF04180">
    <property type="entry name" value="LTV"/>
    <property type="match status" value="2"/>
</dbReference>
<accession>A0A0L0DDS7</accession>
<evidence type="ECO:0000313" key="4">
    <source>
        <dbReference type="Proteomes" id="UP000054408"/>
    </source>
</evidence>
<evidence type="ECO:0008006" key="5">
    <source>
        <dbReference type="Google" id="ProtNLM"/>
    </source>
</evidence>
<dbReference type="GO" id="GO:0005829">
    <property type="term" value="C:cytosol"/>
    <property type="evidence" value="ECO:0007669"/>
    <property type="project" value="TreeGrafter"/>
</dbReference>
<dbReference type="eggNOG" id="KOG2637">
    <property type="taxonomic scope" value="Eukaryota"/>
</dbReference>
<comment type="similarity">
    <text evidence="1">Belongs to the LTV1 family.</text>
</comment>
<dbReference type="AlphaFoldDB" id="A0A0L0DDS7"/>
<organism evidence="3 4">
    <name type="scientific">Thecamonas trahens ATCC 50062</name>
    <dbReference type="NCBI Taxonomy" id="461836"/>
    <lineage>
        <taxon>Eukaryota</taxon>
        <taxon>Apusozoa</taxon>
        <taxon>Apusomonadida</taxon>
        <taxon>Apusomonadidae</taxon>
        <taxon>Thecamonas</taxon>
    </lineage>
</organism>
<feature type="compositionally biased region" description="Low complexity" evidence="2">
    <location>
        <begin position="541"/>
        <end position="554"/>
    </location>
</feature>
<gene>
    <name evidence="3" type="ORF">AMSG_00620</name>
</gene>
<keyword evidence="4" id="KW-1185">Reference proteome</keyword>
<dbReference type="GeneID" id="25560417"/>
<evidence type="ECO:0000313" key="3">
    <source>
        <dbReference type="EMBL" id="KNC50459.1"/>
    </source>
</evidence>
<dbReference type="OrthoDB" id="5852896at2759"/>
<dbReference type="PANTHER" id="PTHR21531">
    <property type="entry name" value="LOW-TEMPERATURE VIABILITY PROTEIN LTV1-RELATED"/>
    <property type="match status" value="1"/>
</dbReference>
<feature type="region of interest" description="Disordered" evidence="2">
    <location>
        <begin position="104"/>
        <end position="137"/>
    </location>
</feature>
<dbReference type="Proteomes" id="UP000054408">
    <property type="component" value="Unassembled WGS sequence"/>
</dbReference>
<dbReference type="GO" id="GO:0030688">
    <property type="term" value="C:preribosome, small subunit precursor"/>
    <property type="evidence" value="ECO:0007669"/>
    <property type="project" value="TreeGrafter"/>
</dbReference>
<name>A0A0L0DDS7_THETB</name>
<proteinExistence type="inferred from homology"/>
<evidence type="ECO:0000256" key="1">
    <source>
        <dbReference type="ARBA" id="ARBA00009078"/>
    </source>
</evidence>
<feature type="region of interest" description="Disordered" evidence="2">
    <location>
        <begin position="497"/>
        <end position="556"/>
    </location>
</feature>
<dbReference type="RefSeq" id="XP_013762355.1">
    <property type="nucleotide sequence ID" value="XM_013906901.1"/>
</dbReference>
<dbReference type="GO" id="GO:0005634">
    <property type="term" value="C:nucleus"/>
    <property type="evidence" value="ECO:0007669"/>
    <property type="project" value="TreeGrafter"/>
</dbReference>
<feature type="compositionally biased region" description="Polar residues" evidence="2">
    <location>
        <begin position="509"/>
        <end position="525"/>
    </location>
</feature>
<dbReference type="PANTHER" id="PTHR21531:SF0">
    <property type="entry name" value="PROTEIN LTV1 HOMOLOG"/>
    <property type="match status" value="1"/>
</dbReference>
<dbReference type="GO" id="GO:0000056">
    <property type="term" value="P:ribosomal small subunit export from nucleus"/>
    <property type="evidence" value="ECO:0007669"/>
    <property type="project" value="TreeGrafter"/>
</dbReference>
<protein>
    <recommendedName>
        <fullName evidence="5">Low temperature viability protein</fullName>
    </recommendedName>
</protein>